<dbReference type="PROSITE" id="PS51257">
    <property type="entry name" value="PROKAR_LIPOPROTEIN"/>
    <property type="match status" value="1"/>
</dbReference>
<dbReference type="RefSeq" id="WP_161818308.1">
    <property type="nucleotide sequence ID" value="NZ_JAACJS010000012.1"/>
</dbReference>
<dbReference type="EMBL" id="JAACJS010000012">
    <property type="protein sequence ID" value="NCI49990.1"/>
    <property type="molecule type" value="Genomic_DNA"/>
</dbReference>
<dbReference type="InterPro" id="IPR021782">
    <property type="entry name" value="DUF3347"/>
</dbReference>
<comment type="caution">
    <text evidence="2">The sequence shown here is derived from an EMBL/GenBank/DDBJ whole genome shotgun (WGS) entry which is preliminary data.</text>
</comment>
<name>A0ABW9ZSB8_9BACT</name>
<dbReference type="Pfam" id="PF11827">
    <property type="entry name" value="DUF3347"/>
    <property type="match status" value="1"/>
</dbReference>
<evidence type="ECO:0000313" key="3">
    <source>
        <dbReference type="Proteomes" id="UP000753802"/>
    </source>
</evidence>
<evidence type="ECO:0000259" key="1">
    <source>
        <dbReference type="Pfam" id="PF11827"/>
    </source>
</evidence>
<sequence>MKKYLLYSLVCVLAACKSGDEKAKEAELPQGPLTKSANSEVFNRSFGLLLTHYYDLKDNFITEQDSAIAKAARGLVAAADSLKIGELKGDTMIIATAKTYALGISAEAKGLLGEKTLDGKRKSFQMISEQLYDLVRTVRYDRAVIYHDYCPMAFNDQGAHWLSNTRDIRNPYIPKQMINCGEVKDSIDFK</sequence>
<protein>
    <submittedName>
        <fullName evidence="2">DUF3347 domain-containing protein</fullName>
    </submittedName>
</protein>
<proteinExistence type="predicted"/>
<evidence type="ECO:0000313" key="2">
    <source>
        <dbReference type="EMBL" id="NCI49990.1"/>
    </source>
</evidence>
<dbReference type="Proteomes" id="UP000753802">
    <property type="component" value="Unassembled WGS sequence"/>
</dbReference>
<feature type="domain" description="DUF3347" evidence="1">
    <location>
        <begin position="50"/>
        <end position="138"/>
    </location>
</feature>
<accession>A0ABW9ZSB8</accession>
<gene>
    <name evidence="2" type="ORF">GWC95_08660</name>
</gene>
<organism evidence="2 3">
    <name type="scientific">Sediminibacterium roseum</name>
    <dbReference type="NCBI Taxonomy" id="1978412"/>
    <lineage>
        <taxon>Bacteria</taxon>
        <taxon>Pseudomonadati</taxon>
        <taxon>Bacteroidota</taxon>
        <taxon>Chitinophagia</taxon>
        <taxon>Chitinophagales</taxon>
        <taxon>Chitinophagaceae</taxon>
        <taxon>Sediminibacterium</taxon>
    </lineage>
</organism>
<keyword evidence="3" id="KW-1185">Reference proteome</keyword>
<reference evidence="2 3" key="1">
    <citation type="submission" date="2020-01" db="EMBL/GenBank/DDBJ databases">
        <title>Genome analysis.</title>
        <authorList>
            <person name="Wu S."/>
            <person name="Wang G."/>
        </authorList>
    </citation>
    <scope>NUCLEOTIDE SEQUENCE [LARGE SCALE GENOMIC DNA]</scope>
    <source>
        <strain evidence="2 3">SYL130</strain>
    </source>
</reference>